<dbReference type="InterPro" id="IPR028096">
    <property type="entry name" value="EfeO_Cupredoxin"/>
</dbReference>
<dbReference type="Gene3D" id="2.60.40.420">
    <property type="entry name" value="Cupredoxins - blue copper proteins"/>
    <property type="match status" value="1"/>
</dbReference>
<dbReference type="PANTHER" id="PTHR36507:SF1">
    <property type="entry name" value="BLL1555 PROTEIN"/>
    <property type="match status" value="1"/>
</dbReference>
<dbReference type="SUPFAM" id="SSF49503">
    <property type="entry name" value="Cupredoxins"/>
    <property type="match status" value="1"/>
</dbReference>
<dbReference type="AlphaFoldDB" id="A0A6B2K225"/>
<dbReference type="EMBL" id="JAAGAB010000001">
    <property type="protein sequence ID" value="NDV00466.1"/>
    <property type="molecule type" value="Genomic_DNA"/>
</dbReference>
<evidence type="ECO:0000313" key="6">
    <source>
        <dbReference type="Proteomes" id="UP000474757"/>
    </source>
</evidence>
<dbReference type="GO" id="GO:0005507">
    <property type="term" value="F:copper ion binding"/>
    <property type="evidence" value="ECO:0007669"/>
    <property type="project" value="InterPro"/>
</dbReference>
<keyword evidence="1" id="KW-0813">Transport</keyword>
<dbReference type="PANTHER" id="PTHR36507">
    <property type="entry name" value="BLL1555 PROTEIN"/>
    <property type="match status" value="1"/>
</dbReference>
<name>A0A6B2K225_9RHOB</name>
<dbReference type="InterPro" id="IPR008972">
    <property type="entry name" value="Cupredoxin"/>
</dbReference>
<dbReference type="CDD" id="cd13921">
    <property type="entry name" value="Amicyanin"/>
    <property type="match status" value="1"/>
</dbReference>
<gene>
    <name evidence="5" type="ORF">GZA08_05715</name>
</gene>
<dbReference type="PRINTS" id="PR00156">
    <property type="entry name" value="COPPERBLUE"/>
</dbReference>
<evidence type="ECO:0000256" key="2">
    <source>
        <dbReference type="ARBA" id="ARBA00022982"/>
    </source>
</evidence>
<dbReference type="Pfam" id="PF13473">
    <property type="entry name" value="Cupredoxin_1"/>
    <property type="match status" value="1"/>
</dbReference>
<evidence type="ECO:0000256" key="3">
    <source>
        <dbReference type="SAM" id="SignalP"/>
    </source>
</evidence>
<evidence type="ECO:0000259" key="4">
    <source>
        <dbReference type="Pfam" id="PF13473"/>
    </source>
</evidence>
<dbReference type="Proteomes" id="UP000474757">
    <property type="component" value="Unassembled WGS sequence"/>
</dbReference>
<dbReference type="InterPro" id="IPR035668">
    <property type="entry name" value="Amicyanin"/>
</dbReference>
<reference evidence="5 6" key="1">
    <citation type="submission" date="2020-02" db="EMBL/GenBank/DDBJ databases">
        <title>Pseudoroseicyclus tamarix, sp. nov., isolated from offshore sediment of a Tamarix chinensis forest.</title>
        <authorList>
            <person name="Gai Y."/>
        </authorList>
    </citation>
    <scope>NUCLEOTIDE SEQUENCE [LARGE SCALE GENOMIC DNA]</scope>
    <source>
        <strain evidence="5 6">CLL3-39</strain>
    </source>
</reference>
<dbReference type="InterPro" id="IPR001235">
    <property type="entry name" value="Copper_blue_Plastocyanin"/>
</dbReference>
<evidence type="ECO:0000256" key="1">
    <source>
        <dbReference type="ARBA" id="ARBA00022448"/>
    </source>
</evidence>
<keyword evidence="6" id="KW-1185">Reference proteome</keyword>
<accession>A0A6B2K225</accession>
<protein>
    <submittedName>
        <fullName evidence="5">Cupredoxin family copper-binding protein</fullName>
    </submittedName>
</protein>
<sequence>MTTRRAFLAQSALGAAALAGLPRAAFAAGHQVTIQDFAFSPADLTVAAGDTVTFTNNDGAPHTATADGGAFDSGRMTRGMMSAITFETPGTYPYHCDFHPNMTGTITVT</sequence>
<proteinExistence type="predicted"/>
<organism evidence="5 6">
    <name type="scientific">Pseudoroseicyclus tamaricis</name>
    <dbReference type="NCBI Taxonomy" id="2705421"/>
    <lineage>
        <taxon>Bacteria</taxon>
        <taxon>Pseudomonadati</taxon>
        <taxon>Pseudomonadota</taxon>
        <taxon>Alphaproteobacteria</taxon>
        <taxon>Rhodobacterales</taxon>
        <taxon>Paracoccaceae</taxon>
        <taxon>Pseudoroseicyclus</taxon>
    </lineage>
</organism>
<dbReference type="RefSeq" id="WP_163890809.1">
    <property type="nucleotide sequence ID" value="NZ_JAAFYS010000001.1"/>
</dbReference>
<dbReference type="GO" id="GO:0009055">
    <property type="term" value="F:electron transfer activity"/>
    <property type="evidence" value="ECO:0007669"/>
    <property type="project" value="InterPro"/>
</dbReference>
<dbReference type="InterPro" id="IPR006311">
    <property type="entry name" value="TAT_signal"/>
</dbReference>
<keyword evidence="2" id="KW-0249">Electron transport</keyword>
<dbReference type="InterPro" id="IPR052721">
    <property type="entry name" value="ET_Amicyanin"/>
</dbReference>
<evidence type="ECO:0000313" key="5">
    <source>
        <dbReference type="EMBL" id="NDV00466.1"/>
    </source>
</evidence>
<feature type="signal peptide" evidence="3">
    <location>
        <begin position="1"/>
        <end position="27"/>
    </location>
</feature>
<comment type="caution">
    <text evidence="5">The sequence shown here is derived from an EMBL/GenBank/DDBJ whole genome shotgun (WGS) entry which is preliminary data.</text>
</comment>
<keyword evidence="3" id="KW-0732">Signal</keyword>
<dbReference type="PROSITE" id="PS51318">
    <property type="entry name" value="TAT"/>
    <property type="match status" value="1"/>
</dbReference>
<feature type="chain" id="PRO_5025386531" evidence="3">
    <location>
        <begin position="28"/>
        <end position="109"/>
    </location>
</feature>
<feature type="domain" description="EfeO-type cupredoxin-like" evidence="4">
    <location>
        <begin position="24"/>
        <end position="108"/>
    </location>
</feature>